<reference evidence="1 2" key="1">
    <citation type="submission" date="2019-11" db="EMBL/GenBank/DDBJ databases">
        <title>Whole-genome sequence of a Rhodoblastus acidophilus DSM 142.</title>
        <authorList>
            <person name="Kyndt J.A."/>
            <person name="Meyer T.E."/>
        </authorList>
    </citation>
    <scope>NUCLEOTIDE SEQUENCE [LARGE SCALE GENOMIC DNA]</scope>
    <source>
        <strain evidence="1 2">DSM 142</strain>
    </source>
</reference>
<sequence length="234" mass="27026">MDNLPTPSVPDLARAHGETKDELISWFLAFYEDMGAPFNYLTSVRAIKQSYRGLHSLPVLLSSCAREVTKQGRKSNEDVIKLGAPVAFGRSTQVFDLSPRKFRFGRDFSSGYRVPFFFVESGTVKLFFIQPRKSFSLTIDQLCMVASIHKRFLLDQEFFGNDVDIEYLDLSANPTTNERDKKVYSLRDFVLWPEDRLSERLTKIADALTFVRESGIIRPRRRIERRVDPELPLF</sequence>
<dbReference type="RefSeq" id="WP_155444577.1">
    <property type="nucleotide sequence ID" value="NZ_JAOQNR010000002.1"/>
</dbReference>
<organism evidence="1 2">
    <name type="scientific">Rhodoblastus acidophilus</name>
    <name type="common">Rhodopseudomonas acidophila</name>
    <dbReference type="NCBI Taxonomy" id="1074"/>
    <lineage>
        <taxon>Bacteria</taxon>
        <taxon>Pseudomonadati</taxon>
        <taxon>Pseudomonadota</taxon>
        <taxon>Alphaproteobacteria</taxon>
        <taxon>Hyphomicrobiales</taxon>
        <taxon>Rhodoblastaceae</taxon>
        <taxon>Rhodoblastus</taxon>
    </lineage>
</organism>
<proteinExistence type="predicted"/>
<dbReference type="EMBL" id="WNKS01000002">
    <property type="protein sequence ID" value="MTV29904.1"/>
    <property type="molecule type" value="Genomic_DNA"/>
</dbReference>
<name>A0A6N8DMA4_RHOAC</name>
<dbReference type="Proteomes" id="UP000439113">
    <property type="component" value="Unassembled WGS sequence"/>
</dbReference>
<dbReference type="AlphaFoldDB" id="A0A6N8DMA4"/>
<gene>
    <name evidence="1" type="ORF">GJ654_02730</name>
</gene>
<accession>A0A6N8DMA4</accession>
<protein>
    <submittedName>
        <fullName evidence="1">Uncharacterized protein</fullName>
    </submittedName>
</protein>
<comment type="caution">
    <text evidence="1">The sequence shown here is derived from an EMBL/GenBank/DDBJ whole genome shotgun (WGS) entry which is preliminary data.</text>
</comment>
<evidence type="ECO:0000313" key="1">
    <source>
        <dbReference type="EMBL" id="MTV29904.1"/>
    </source>
</evidence>
<evidence type="ECO:0000313" key="2">
    <source>
        <dbReference type="Proteomes" id="UP000439113"/>
    </source>
</evidence>
<dbReference type="OrthoDB" id="8082024at2"/>